<dbReference type="GO" id="GO:0045892">
    <property type="term" value="P:negative regulation of DNA-templated transcription"/>
    <property type="evidence" value="ECO:0007669"/>
    <property type="project" value="TreeGrafter"/>
</dbReference>
<reference evidence="2 3" key="1">
    <citation type="submission" date="2011-11" db="EMBL/GenBank/DDBJ databases">
        <title>Improved High-Quality Draft sequence of Beggiatoa alba B18lD.</title>
        <authorList>
            <consortium name="US DOE Joint Genome Institute"/>
            <person name="Lucas S."/>
            <person name="Han J."/>
            <person name="Lapidus A."/>
            <person name="Cheng J.-F."/>
            <person name="Goodwin L."/>
            <person name="Pitluck S."/>
            <person name="Peters L."/>
            <person name="Mikhailova N."/>
            <person name="Held B."/>
            <person name="Detter J.C."/>
            <person name="Han C."/>
            <person name="Tapia R."/>
            <person name="Land M."/>
            <person name="Hauser L."/>
            <person name="Kyrpides N."/>
            <person name="Ivanova N."/>
            <person name="Pagani I."/>
            <person name="Samuel K."/>
            <person name="Teske A."/>
            <person name="Mueller J."/>
            <person name="Woyke T."/>
        </authorList>
    </citation>
    <scope>NUCLEOTIDE SEQUENCE [LARGE SCALE GENOMIC DNA]</scope>
    <source>
        <strain evidence="2 3">B18LD</strain>
    </source>
</reference>
<keyword evidence="1" id="KW-0678">Repressor</keyword>
<evidence type="ECO:0000313" key="3">
    <source>
        <dbReference type="Proteomes" id="UP000005744"/>
    </source>
</evidence>
<comment type="similarity">
    <text evidence="1">Belongs to the Fur family.</text>
</comment>
<name>I3CJZ5_9GAMM</name>
<comment type="subunit">
    <text evidence="1">Homodimer.</text>
</comment>
<dbReference type="Pfam" id="PF01475">
    <property type="entry name" value="FUR"/>
    <property type="match status" value="1"/>
</dbReference>
<protein>
    <recommendedName>
        <fullName evidence="1">Ferric uptake regulation protein</fullName>
    </recommendedName>
</protein>
<keyword evidence="1" id="KW-0479">Metal-binding</keyword>
<dbReference type="Proteomes" id="UP000005744">
    <property type="component" value="Unassembled WGS sequence"/>
</dbReference>
<dbReference type="InterPro" id="IPR002481">
    <property type="entry name" value="FUR"/>
</dbReference>
<keyword evidence="1" id="KW-0862">Zinc</keyword>
<dbReference type="Gene3D" id="1.10.10.10">
    <property type="entry name" value="Winged helix-like DNA-binding domain superfamily/Winged helix DNA-binding domain"/>
    <property type="match status" value="1"/>
</dbReference>
<dbReference type="GO" id="GO:0000976">
    <property type="term" value="F:transcription cis-regulatory region binding"/>
    <property type="evidence" value="ECO:0007669"/>
    <property type="project" value="TreeGrafter"/>
</dbReference>
<dbReference type="PANTHER" id="PTHR33202:SF7">
    <property type="entry name" value="FERRIC UPTAKE REGULATION PROTEIN"/>
    <property type="match status" value="1"/>
</dbReference>
<keyword evidence="3" id="KW-1185">Reference proteome</keyword>
<evidence type="ECO:0000256" key="1">
    <source>
        <dbReference type="RuleBase" id="RU364037"/>
    </source>
</evidence>
<dbReference type="InterPro" id="IPR036388">
    <property type="entry name" value="WH-like_DNA-bd_sf"/>
</dbReference>
<keyword evidence="1" id="KW-0804">Transcription</keyword>
<proteinExistence type="inferred from homology"/>
<dbReference type="CDD" id="cd07153">
    <property type="entry name" value="Fur_like"/>
    <property type="match status" value="1"/>
</dbReference>
<dbReference type="HOGENOM" id="CLU_096072_1_1_6"/>
<dbReference type="PANTHER" id="PTHR33202">
    <property type="entry name" value="ZINC UPTAKE REGULATION PROTEIN"/>
    <property type="match status" value="1"/>
</dbReference>
<dbReference type="SUPFAM" id="SSF46785">
    <property type="entry name" value="Winged helix' DNA-binding domain"/>
    <property type="match status" value="1"/>
</dbReference>
<comment type="subcellular location">
    <subcellularLocation>
        <location evidence="1">Cytoplasm</location>
    </subcellularLocation>
</comment>
<dbReference type="AlphaFoldDB" id="I3CJZ5"/>
<dbReference type="STRING" id="395493.BegalDRAFT_3113"/>
<evidence type="ECO:0000313" key="2">
    <source>
        <dbReference type="EMBL" id="EIJ43938.1"/>
    </source>
</evidence>
<dbReference type="RefSeq" id="WP_002691561.1">
    <property type="nucleotide sequence ID" value="NZ_JH600070.1"/>
</dbReference>
<dbReference type="GO" id="GO:0005737">
    <property type="term" value="C:cytoplasm"/>
    <property type="evidence" value="ECO:0007669"/>
    <property type="project" value="UniProtKB-SubCell"/>
</dbReference>
<dbReference type="eggNOG" id="COG0735">
    <property type="taxonomic scope" value="Bacteria"/>
</dbReference>
<sequence>MKTHASHFVINKEQVVDLLRYHQVTPTQQRVDIALLVLARHQHFAADDLLQTLNKESPVVSKATIYNTLSLFVEKGLIRQVIVDPTKVFYDSNTTPHQHFYNVDTGELTDIEDENLSLAYHPTLPKGTCSAGLDIIIRVRNS</sequence>
<keyword evidence="1" id="KW-0963">Cytoplasm</keyword>
<keyword evidence="1" id="KW-0408">Iron</keyword>
<dbReference type="GO" id="GO:0008270">
    <property type="term" value="F:zinc ion binding"/>
    <property type="evidence" value="ECO:0007669"/>
    <property type="project" value="TreeGrafter"/>
</dbReference>
<keyword evidence="1" id="KW-0238">DNA-binding</keyword>
<dbReference type="OrthoDB" id="8659436at2"/>
<accession>I3CJZ5</accession>
<dbReference type="GO" id="GO:0003700">
    <property type="term" value="F:DNA-binding transcription factor activity"/>
    <property type="evidence" value="ECO:0007669"/>
    <property type="project" value="UniProtKB-UniRule"/>
</dbReference>
<dbReference type="GO" id="GO:1900376">
    <property type="term" value="P:regulation of secondary metabolite biosynthetic process"/>
    <property type="evidence" value="ECO:0007669"/>
    <property type="project" value="TreeGrafter"/>
</dbReference>
<gene>
    <name evidence="1" type="primary">fur</name>
    <name evidence="2" type="ORF">BegalDRAFT_3113</name>
</gene>
<dbReference type="InterPro" id="IPR036390">
    <property type="entry name" value="WH_DNA-bd_sf"/>
</dbReference>
<dbReference type="EMBL" id="JH600070">
    <property type="protein sequence ID" value="EIJ43938.1"/>
    <property type="molecule type" value="Genomic_DNA"/>
</dbReference>
<keyword evidence="1" id="KW-0805">Transcription regulation</keyword>
<organism evidence="2 3">
    <name type="scientific">Beggiatoa alba B18LD</name>
    <dbReference type="NCBI Taxonomy" id="395493"/>
    <lineage>
        <taxon>Bacteria</taxon>
        <taxon>Pseudomonadati</taxon>
        <taxon>Pseudomonadota</taxon>
        <taxon>Gammaproteobacteria</taxon>
        <taxon>Thiotrichales</taxon>
        <taxon>Thiotrichaceae</taxon>
        <taxon>Beggiatoa</taxon>
    </lineage>
</organism>